<evidence type="ECO:0000313" key="3">
    <source>
        <dbReference type="Proteomes" id="UP000821866"/>
    </source>
</evidence>
<sequence>MTRTFWNVARKVFNRAAETREQEETEVSARVRRVYRRVVGEGFVRKDKAGEEDDFHLRGDDSSYRQECVFYREMVFEYVEEKLKEELYDRLISLYEPNSTEEDNLKDYKRIYQIRDILEIDINKKKGAGRGKITWPYYWEINRILQALPVNDASLLHETACSDSSEVEQMIRAMEMGSTCEQADDVLEGDKVSVQVTDPTAKQATGASSSPTEGADGLTRATPAAEKTLQQQSNKKQSPQQMLMSELIEEQRQLHVSLGRSNNKELQLREVQQKLNHRVGDHQEGHIF</sequence>
<feature type="region of interest" description="Disordered" evidence="1">
    <location>
        <begin position="199"/>
        <end position="219"/>
    </location>
</feature>
<feature type="compositionally biased region" description="Polar residues" evidence="1">
    <location>
        <begin position="199"/>
        <end position="212"/>
    </location>
</feature>
<dbReference type="AlphaFoldDB" id="A0A9J6D449"/>
<evidence type="ECO:0000256" key="1">
    <source>
        <dbReference type="SAM" id="MobiDB-lite"/>
    </source>
</evidence>
<organism evidence="2 3">
    <name type="scientific">Rhipicephalus microplus</name>
    <name type="common">Cattle tick</name>
    <name type="synonym">Boophilus microplus</name>
    <dbReference type="NCBI Taxonomy" id="6941"/>
    <lineage>
        <taxon>Eukaryota</taxon>
        <taxon>Metazoa</taxon>
        <taxon>Ecdysozoa</taxon>
        <taxon>Arthropoda</taxon>
        <taxon>Chelicerata</taxon>
        <taxon>Arachnida</taxon>
        <taxon>Acari</taxon>
        <taxon>Parasitiformes</taxon>
        <taxon>Ixodida</taxon>
        <taxon>Ixodoidea</taxon>
        <taxon>Ixodidae</taxon>
        <taxon>Rhipicephalinae</taxon>
        <taxon>Rhipicephalus</taxon>
        <taxon>Boophilus</taxon>
    </lineage>
</organism>
<proteinExistence type="predicted"/>
<protein>
    <submittedName>
        <fullName evidence="2">Uncharacterized protein</fullName>
    </submittedName>
</protein>
<comment type="caution">
    <text evidence="2">The sequence shown here is derived from an EMBL/GenBank/DDBJ whole genome shotgun (WGS) entry which is preliminary data.</text>
</comment>
<evidence type="ECO:0000313" key="2">
    <source>
        <dbReference type="EMBL" id="KAH8008623.1"/>
    </source>
</evidence>
<dbReference type="EMBL" id="JABSTU010000011">
    <property type="protein sequence ID" value="KAH8008623.1"/>
    <property type="molecule type" value="Genomic_DNA"/>
</dbReference>
<dbReference type="Proteomes" id="UP000821866">
    <property type="component" value="Chromosome 9"/>
</dbReference>
<accession>A0A9J6D449</accession>
<reference evidence="2" key="2">
    <citation type="submission" date="2021-09" db="EMBL/GenBank/DDBJ databases">
        <authorList>
            <person name="Jia N."/>
            <person name="Wang J."/>
            <person name="Shi W."/>
            <person name="Du L."/>
            <person name="Sun Y."/>
            <person name="Zhan W."/>
            <person name="Jiang J."/>
            <person name="Wang Q."/>
            <person name="Zhang B."/>
            <person name="Ji P."/>
            <person name="Sakyi L.B."/>
            <person name="Cui X."/>
            <person name="Yuan T."/>
            <person name="Jiang B."/>
            <person name="Yang W."/>
            <person name="Lam T.T.-Y."/>
            <person name="Chang Q."/>
            <person name="Ding S."/>
            <person name="Wang X."/>
            <person name="Zhu J."/>
            <person name="Ruan X."/>
            <person name="Zhao L."/>
            <person name="Wei J."/>
            <person name="Que T."/>
            <person name="Du C."/>
            <person name="Cheng J."/>
            <person name="Dai P."/>
            <person name="Han X."/>
            <person name="Huang E."/>
            <person name="Gao Y."/>
            <person name="Liu J."/>
            <person name="Shao H."/>
            <person name="Ye R."/>
            <person name="Li L."/>
            <person name="Wei W."/>
            <person name="Wang X."/>
            <person name="Wang C."/>
            <person name="Huo Q."/>
            <person name="Li W."/>
            <person name="Guo W."/>
            <person name="Chen H."/>
            <person name="Chen S."/>
            <person name="Zhou L."/>
            <person name="Zhou L."/>
            <person name="Ni X."/>
            <person name="Tian J."/>
            <person name="Zhou Y."/>
            <person name="Sheng Y."/>
            <person name="Liu T."/>
            <person name="Pan Y."/>
            <person name="Xia L."/>
            <person name="Li J."/>
            <person name="Zhao F."/>
            <person name="Cao W."/>
        </authorList>
    </citation>
    <scope>NUCLEOTIDE SEQUENCE</scope>
    <source>
        <strain evidence="2">Rmic-2018</strain>
        <tissue evidence="2">Larvae</tissue>
    </source>
</reference>
<name>A0A9J6D449_RHIMP</name>
<gene>
    <name evidence="2" type="ORF">HPB51_000250</name>
</gene>
<reference evidence="2" key="1">
    <citation type="journal article" date="2020" name="Cell">
        <title>Large-Scale Comparative Analyses of Tick Genomes Elucidate Their Genetic Diversity and Vector Capacities.</title>
        <authorList>
            <consortium name="Tick Genome and Microbiome Consortium (TIGMIC)"/>
            <person name="Jia N."/>
            <person name="Wang J."/>
            <person name="Shi W."/>
            <person name="Du L."/>
            <person name="Sun Y."/>
            <person name="Zhan W."/>
            <person name="Jiang J.F."/>
            <person name="Wang Q."/>
            <person name="Zhang B."/>
            <person name="Ji P."/>
            <person name="Bell-Sakyi L."/>
            <person name="Cui X.M."/>
            <person name="Yuan T.T."/>
            <person name="Jiang B.G."/>
            <person name="Yang W.F."/>
            <person name="Lam T.T."/>
            <person name="Chang Q.C."/>
            <person name="Ding S.J."/>
            <person name="Wang X.J."/>
            <person name="Zhu J.G."/>
            <person name="Ruan X.D."/>
            <person name="Zhao L."/>
            <person name="Wei J.T."/>
            <person name="Ye R.Z."/>
            <person name="Que T.C."/>
            <person name="Du C.H."/>
            <person name="Zhou Y.H."/>
            <person name="Cheng J.X."/>
            <person name="Dai P.F."/>
            <person name="Guo W.B."/>
            <person name="Han X.H."/>
            <person name="Huang E.J."/>
            <person name="Li L.F."/>
            <person name="Wei W."/>
            <person name="Gao Y.C."/>
            <person name="Liu J.Z."/>
            <person name="Shao H.Z."/>
            <person name="Wang X."/>
            <person name="Wang C.C."/>
            <person name="Yang T.C."/>
            <person name="Huo Q.B."/>
            <person name="Li W."/>
            <person name="Chen H.Y."/>
            <person name="Chen S.E."/>
            <person name="Zhou L.G."/>
            <person name="Ni X.B."/>
            <person name="Tian J.H."/>
            <person name="Sheng Y."/>
            <person name="Liu T."/>
            <person name="Pan Y.S."/>
            <person name="Xia L.Y."/>
            <person name="Li J."/>
            <person name="Zhao F."/>
            <person name="Cao W.C."/>
        </authorList>
    </citation>
    <scope>NUCLEOTIDE SEQUENCE</scope>
    <source>
        <strain evidence="2">Rmic-2018</strain>
    </source>
</reference>
<keyword evidence="3" id="KW-1185">Reference proteome</keyword>